<feature type="compositionally biased region" description="Low complexity" evidence="1">
    <location>
        <begin position="20"/>
        <end position="29"/>
    </location>
</feature>
<dbReference type="Pfam" id="PF02469">
    <property type="entry name" value="Fasciclin"/>
    <property type="match status" value="1"/>
</dbReference>
<dbReference type="SUPFAM" id="SSF82153">
    <property type="entry name" value="FAS1 domain"/>
    <property type="match status" value="1"/>
</dbReference>
<proteinExistence type="predicted"/>
<dbReference type="PROSITE" id="PS50213">
    <property type="entry name" value="FAS1"/>
    <property type="match status" value="1"/>
</dbReference>
<dbReference type="PANTHER" id="PTHR10900">
    <property type="entry name" value="PERIOSTIN-RELATED"/>
    <property type="match status" value="1"/>
</dbReference>
<evidence type="ECO:0000259" key="2">
    <source>
        <dbReference type="PROSITE" id="PS50213"/>
    </source>
</evidence>
<accession>A0ABX1RLH6</accession>
<organism evidence="3 4">
    <name type="scientific">Pseudonocardia xinjiangensis</name>
    <dbReference type="NCBI Taxonomy" id="75289"/>
    <lineage>
        <taxon>Bacteria</taxon>
        <taxon>Bacillati</taxon>
        <taxon>Actinomycetota</taxon>
        <taxon>Actinomycetes</taxon>
        <taxon>Pseudonocardiales</taxon>
        <taxon>Pseudonocardiaceae</taxon>
        <taxon>Pseudonocardia</taxon>
    </lineage>
</organism>
<feature type="domain" description="FAS1" evidence="2">
    <location>
        <begin position="67"/>
        <end position="207"/>
    </location>
</feature>
<keyword evidence="4" id="KW-1185">Reference proteome</keyword>
<protein>
    <submittedName>
        <fullName evidence="3">Fasciclin domain-containing protein</fullName>
    </submittedName>
</protein>
<comment type="caution">
    <text evidence="3">The sequence shown here is derived from an EMBL/GenBank/DDBJ whole genome shotgun (WGS) entry which is preliminary data.</text>
</comment>
<gene>
    <name evidence="3" type="ORF">HF577_29600</name>
</gene>
<dbReference type="InterPro" id="IPR000782">
    <property type="entry name" value="FAS1_domain"/>
</dbReference>
<dbReference type="Gene3D" id="2.30.180.10">
    <property type="entry name" value="FAS1 domain"/>
    <property type="match status" value="1"/>
</dbReference>
<dbReference type="InterPro" id="IPR050904">
    <property type="entry name" value="Adhesion/Biosynth-related"/>
</dbReference>
<name>A0ABX1RLH6_9PSEU</name>
<dbReference type="EMBL" id="JAAXKY010000136">
    <property type="protein sequence ID" value="NMH81237.1"/>
    <property type="molecule type" value="Genomic_DNA"/>
</dbReference>
<feature type="region of interest" description="Disordered" evidence="1">
    <location>
        <begin position="1"/>
        <end position="65"/>
    </location>
</feature>
<feature type="compositionally biased region" description="Pro residues" evidence="1">
    <location>
        <begin position="10"/>
        <end position="19"/>
    </location>
</feature>
<dbReference type="InterPro" id="IPR036378">
    <property type="entry name" value="FAS1_dom_sf"/>
</dbReference>
<dbReference type="PANTHER" id="PTHR10900:SF77">
    <property type="entry name" value="FI19380P1"/>
    <property type="match status" value="1"/>
</dbReference>
<dbReference type="Proteomes" id="UP001296706">
    <property type="component" value="Unassembled WGS sequence"/>
</dbReference>
<dbReference type="SMART" id="SM00554">
    <property type="entry name" value="FAS1"/>
    <property type="match status" value="1"/>
</dbReference>
<evidence type="ECO:0000313" key="4">
    <source>
        <dbReference type="Proteomes" id="UP001296706"/>
    </source>
</evidence>
<evidence type="ECO:0000313" key="3">
    <source>
        <dbReference type="EMBL" id="NMH81237.1"/>
    </source>
</evidence>
<reference evidence="3 4" key="1">
    <citation type="submission" date="2020-04" db="EMBL/GenBank/DDBJ databases">
        <authorList>
            <person name="Klaysubun C."/>
            <person name="Duangmal K."/>
            <person name="Lipun K."/>
        </authorList>
    </citation>
    <scope>NUCLEOTIDE SEQUENCE [LARGE SCALE GENOMIC DNA]</scope>
    <source>
        <strain evidence="3 4">JCM 11839</strain>
    </source>
</reference>
<evidence type="ECO:0000256" key="1">
    <source>
        <dbReference type="SAM" id="MobiDB-lite"/>
    </source>
</evidence>
<sequence>MALGACSGSPAPPSSPPAGAPAAAATSAAPGPPAADDGVTTPAEVFGPGCASLPQGDAPGSPAATAGQPVVAAIATNPQLTTLVSAIGAVPGLADALNAQKSITLFAPSNAAFDQAKATMGDQAFTRLLADPQQLATLLSYYVVPQRYDAAGLVAAGETTELAGGTVTIGGPAAAPTVTSGDGTQAAVVCGNLPTANATVFVVDRVLRPAG</sequence>